<evidence type="ECO:0000313" key="2">
    <source>
        <dbReference type="Proteomes" id="UP001341281"/>
    </source>
</evidence>
<sequence length="107" mass="11974">MGRQGDTTCTTKSAFMAEEFRAGASSQVHVFNPRPIGSFDPTATPVFNPSTQFPLPPAFVPRSARYHAPKFIAIQNMPQQAFYGIETMTAEDYQIIDQIRVNTNQFE</sequence>
<proteinExistence type="predicted"/>
<dbReference type="EMBL" id="CP144747">
    <property type="protein sequence ID" value="WVZ64102.1"/>
    <property type="molecule type" value="Genomic_DNA"/>
</dbReference>
<accession>A0AAQ3T153</accession>
<keyword evidence="2" id="KW-1185">Reference proteome</keyword>
<dbReference type="AlphaFoldDB" id="A0AAQ3T153"/>
<gene>
    <name evidence="1" type="ORF">U9M48_013671</name>
</gene>
<organism evidence="1 2">
    <name type="scientific">Paspalum notatum var. saurae</name>
    <dbReference type="NCBI Taxonomy" id="547442"/>
    <lineage>
        <taxon>Eukaryota</taxon>
        <taxon>Viridiplantae</taxon>
        <taxon>Streptophyta</taxon>
        <taxon>Embryophyta</taxon>
        <taxon>Tracheophyta</taxon>
        <taxon>Spermatophyta</taxon>
        <taxon>Magnoliopsida</taxon>
        <taxon>Liliopsida</taxon>
        <taxon>Poales</taxon>
        <taxon>Poaceae</taxon>
        <taxon>PACMAD clade</taxon>
        <taxon>Panicoideae</taxon>
        <taxon>Andropogonodae</taxon>
        <taxon>Paspaleae</taxon>
        <taxon>Paspalinae</taxon>
        <taxon>Paspalum</taxon>
    </lineage>
</organism>
<name>A0AAQ3T153_PASNO</name>
<dbReference type="Proteomes" id="UP001341281">
    <property type="component" value="Chromosome 03"/>
</dbReference>
<reference evidence="1 2" key="1">
    <citation type="submission" date="2024-02" db="EMBL/GenBank/DDBJ databases">
        <title>High-quality chromosome-scale genome assembly of Pensacola bahiagrass (Paspalum notatum Flugge var. saurae).</title>
        <authorList>
            <person name="Vega J.M."/>
            <person name="Podio M."/>
            <person name="Orjuela J."/>
            <person name="Siena L.A."/>
            <person name="Pessino S.C."/>
            <person name="Combes M.C."/>
            <person name="Mariac C."/>
            <person name="Albertini E."/>
            <person name="Pupilli F."/>
            <person name="Ortiz J.P.A."/>
            <person name="Leblanc O."/>
        </authorList>
    </citation>
    <scope>NUCLEOTIDE SEQUENCE [LARGE SCALE GENOMIC DNA]</scope>
    <source>
        <strain evidence="1">R1</strain>
        <tissue evidence="1">Leaf</tissue>
    </source>
</reference>
<protein>
    <submittedName>
        <fullName evidence="1">Uncharacterized protein</fullName>
    </submittedName>
</protein>
<evidence type="ECO:0000313" key="1">
    <source>
        <dbReference type="EMBL" id="WVZ64102.1"/>
    </source>
</evidence>